<evidence type="ECO:0000256" key="3">
    <source>
        <dbReference type="ARBA" id="ARBA00023163"/>
    </source>
</evidence>
<keyword evidence="1" id="KW-0805">Transcription regulation</keyword>
<accession>A0A543GE48</accession>
<dbReference type="PROSITE" id="PS01124">
    <property type="entry name" value="HTH_ARAC_FAMILY_2"/>
    <property type="match status" value="1"/>
</dbReference>
<organism evidence="5 6">
    <name type="scientific">Pseudonocardia cypriaca</name>
    <dbReference type="NCBI Taxonomy" id="882449"/>
    <lineage>
        <taxon>Bacteria</taxon>
        <taxon>Bacillati</taxon>
        <taxon>Actinomycetota</taxon>
        <taxon>Actinomycetes</taxon>
        <taxon>Pseudonocardiales</taxon>
        <taxon>Pseudonocardiaceae</taxon>
        <taxon>Pseudonocardia</taxon>
    </lineage>
</organism>
<dbReference type="Gene3D" id="1.10.10.60">
    <property type="entry name" value="Homeodomain-like"/>
    <property type="match status" value="1"/>
</dbReference>
<feature type="domain" description="HTH araC/xylS-type" evidence="4">
    <location>
        <begin position="170"/>
        <end position="272"/>
    </location>
</feature>
<dbReference type="AlphaFoldDB" id="A0A543GE48"/>
<keyword evidence="2" id="KW-0238">DNA-binding</keyword>
<gene>
    <name evidence="5" type="ORF">FB388_1717</name>
</gene>
<dbReference type="EMBL" id="VFPH01000001">
    <property type="protein sequence ID" value="TQM44352.1"/>
    <property type="molecule type" value="Genomic_DNA"/>
</dbReference>
<dbReference type="InterPro" id="IPR050204">
    <property type="entry name" value="AraC_XylS_family_regulators"/>
</dbReference>
<dbReference type="GO" id="GO:0003700">
    <property type="term" value="F:DNA-binding transcription factor activity"/>
    <property type="evidence" value="ECO:0007669"/>
    <property type="project" value="InterPro"/>
</dbReference>
<evidence type="ECO:0000256" key="1">
    <source>
        <dbReference type="ARBA" id="ARBA00023015"/>
    </source>
</evidence>
<dbReference type="OrthoDB" id="2559672at2"/>
<name>A0A543GE48_9PSEU</name>
<dbReference type="InterPro" id="IPR018060">
    <property type="entry name" value="HTH_AraC"/>
</dbReference>
<dbReference type="Pfam" id="PF12833">
    <property type="entry name" value="HTH_18"/>
    <property type="match status" value="1"/>
</dbReference>
<proteinExistence type="predicted"/>
<keyword evidence="3" id="KW-0804">Transcription</keyword>
<evidence type="ECO:0000259" key="4">
    <source>
        <dbReference type="PROSITE" id="PS01124"/>
    </source>
</evidence>
<dbReference type="PANTHER" id="PTHR46796">
    <property type="entry name" value="HTH-TYPE TRANSCRIPTIONAL ACTIVATOR RHAS-RELATED"/>
    <property type="match status" value="1"/>
</dbReference>
<comment type="caution">
    <text evidence="5">The sequence shown here is derived from an EMBL/GenBank/DDBJ whole genome shotgun (WGS) entry which is preliminary data.</text>
</comment>
<evidence type="ECO:0000313" key="5">
    <source>
        <dbReference type="EMBL" id="TQM44352.1"/>
    </source>
</evidence>
<sequence>MTASVVEGAFRTCGRATAAWLRPYVSAYTGYRQDAGPPSVHQGVASAHLTFVLCLDGRVDILSNADPAKPAGSFTAAVGGLHGSPARIAQGDPQTGLQLRLTWRGARALLGVPAGELAGDTVDLHDLLSGRATTLLDRLASTEDWRARFDLLDTELAKLLRRGRGEVGVLPEVGYAWDRLAETGGNLRIEDLAREVGWSRRYLADRFRAETGLAPKAAARVIRFEGACDRLLAPDRPALARVAAEAGYVDQAHLSRDFRDLAGIPATAWLAERTGR</sequence>
<dbReference type="PANTHER" id="PTHR46796:SF15">
    <property type="entry name" value="BLL1074 PROTEIN"/>
    <property type="match status" value="1"/>
</dbReference>
<reference evidence="5 6" key="1">
    <citation type="submission" date="2019-06" db="EMBL/GenBank/DDBJ databases">
        <title>Sequencing the genomes of 1000 actinobacteria strains.</title>
        <authorList>
            <person name="Klenk H.-P."/>
        </authorList>
    </citation>
    <scope>NUCLEOTIDE SEQUENCE [LARGE SCALE GENOMIC DNA]</scope>
    <source>
        <strain evidence="5 6">DSM 45511</strain>
    </source>
</reference>
<dbReference type="RefSeq" id="WP_142099144.1">
    <property type="nucleotide sequence ID" value="NZ_VFPH01000001.1"/>
</dbReference>
<dbReference type="GO" id="GO:0043565">
    <property type="term" value="F:sequence-specific DNA binding"/>
    <property type="evidence" value="ECO:0007669"/>
    <property type="project" value="InterPro"/>
</dbReference>
<evidence type="ECO:0000256" key="2">
    <source>
        <dbReference type="ARBA" id="ARBA00023125"/>
    </source>
</evidence>
<dbReference type="Proteomes" id="UP000319818">
    <property type="component" value="Unassembled WGS sequence"/>
</dbReference>
<evidence type="ECO:0000313" key="6">
    <source>
        <dbReference type="Proteomes" id="UP000319818"/>
    </source>
</evidence>
<dbReference type="SMART" id="SM00342">
    <property type="entry name" value="HTH_ARAC"/>
    <property type="match status" value="1"/>
</dbReference>
<protein>
    <submittedName>
        <fullName evidence="5">AraC family transcriptional regulator</fullName>
    </submittedName>
</protein>
<keyword evidence="6" id="KW-1185">Reference proteome</keyword>